<keyword evidence="5" id="KW-0131">Cell cycle</keyword>
<dbReference type="GO" id="GO:0000785">
    <property type="term" value="C:chromatin"/>
    <property type="evidence" value="ECO:0007669"/>
    <property type="project" value="TreeGrafter"/>
</dbReference>
<dbReference type="InterPro" id="IPR016024">
    <property type="entry name" value="ARM-type_fold"/>
</dbReference>
<name>A0A8H5D2Z2_9AGAR</name>
<dbReference type="InterPro" id="IPR039776">
    <property type="entry name" value="Pds5"/>
</dbReference>
<evidence type="ECO:0000256" key="4">
    <source>
        <dbReference type="ARBA" id="ARBA00023242"/>
    </source>
</evidence>
<gene>
    <name evidence="7" type="ORF">D9758_009236</name>
</gene>
<evidence type="ECO:0000256" key="5">
    <source>
        <dbReference type="ARBA" id="ARBA00023306"/>
    </source>
</evidence>
<feature type="compositionally biased region" description="Acidic residues" evidence="6">
    <location>
        <begin position="1154"/>
        <end position="1168"/>
    </location>
</feature>
<evidence type="ECO:0000256" key="6">
    <source>
        <dbReference type="SAM" id="MobiDB-lite"/>
    </source>
</evidence>
<dbReference type="GO" id="GO:0006281">
    <property type="term" value="P:DNA repair"/>
    <property type="evidence" value="ECO:0007669"/>
    <property type="project" value="TreeGrafter"/>
</dbReference>
<reference evidence="7 8" key="1">
    <citation type="journal article" date="2020" name="ISME J.">
        <title>Uncovering the hidden diversity of litter-decomposition mechanisms in mushroom-forming fungi.</title>
        <authorList>
            <person name="Floudas D."/>
            <person name="Bentzer J."/>
            <person name="Ahren D."/>
            <person name="Johansson T."/>
            <person name="Persson P."/>
            <person name="Tunlid A."/>
        </authorList>
    </citation>
    <scope>NUCLEOTIDE SEQUENCE [LARGE SCALE GENOMIC DNA]</scope>
    <source>
        <strain evidence="7 8">CBS 291.85</strain>
    </source>
</reference>
<dbReference type="Proteomes" id="UP000559256">
    <property type="component" value="Unassembled WGS sequence"/>
</dbReference>
<keyword evidence="8" id="KW-1185">Reference proteome</keyword>
<comment type="subcellular location">
    <subcellularLocation>
        <location evidence="1">Nucleus</location>
    </subcellularLocation>
</comment>
<dbReference type="InterPro" id="IPR011989">
    <property type="entry name" value="ARM-like"/>
</dbReference>
<dbReference type="OrthoDB" id="200660at2759"/>
<evidence type="ECO:0000313" key="8">
    <source>
        <dbReference type="Proteomes" id="UP000559256"/>
    </source>
</evidence>
<organism evidence="7 8">
    <name type="scientific">Tetrapyrgos nigripes</name>
    <dbReference type="NCBI Taxonomy" id="182062"/>
    <lineage>
        <taxon>Eukaryota</taxon>
        <taxon>Fungi</taxon>
        <taxon>Dikarya</taxon>
        <taxon>Basidiomycota</taxon>
        <taxon>Agaricomycotina</taxon>
        <taxon>Agaricomycetes</taxon>
        <taxon>Agaricomycetidae</taxon>
        <taxon>Agaricales</taxon>
        <taxon>Marasmiineae</taxon>
        <taxon>Marasmiaceae</taxon>
        <taxon>Tetrapyrgos</taxon>
    </lineage>
</organism>
<comment type="caution">
    <text evidence="7">The sequence shown here is derived from an EMBL/GenBank/DDBJ whole genome shotgun (WGS) entry which is preliminary data.</text>
</comment>
<dbReference type="PANTHER" id="PTHR12663:SF0">
    <property type="entry name" value="PRECOCIOUS DISSOCIATION OF SISTERS 5, ISOFORM A"/>
    <property type="match status" value="1"/>
</dbReference>
<dbReference type="EMBL" id="JAACJM010000067">
    <property type="protein sequence ID" value="KAF5352134.1"/>
    <property type="molecule type" value="Genomic_DNA"/>
</dbReference>
<evidence type="ECO:0000256" key="1">
    <source>
        <dbReference type="ARBA" id="ARBA00004123"/>
    </source>
</evidence>
<dbReference type="GO" id="GO:0051301">
    <property type="term" value="P:cell division"/>
    <property type="evidence" value="ECO:0007669"/>
    <property type="project" value="UniProtKB-KW"/>
</dbReference>
<evidence type="ECO:0008006" key="9">
    <source>
        <dbReference type="Google" id="ProtNLM"/>
    </source>
</evidence>
<dbReference type="PANTHER" id="PTHR12663">
    <property type="entry name" value="ANDROGEN INDUCED INHIBITOR OF PROLIFERATION AS3 / PDS5-RELATED"/>
    <property type="match status" value="1"/>
</dbReference>
<dbReference type="Pfam" id="PF20168">
    <property type="entry name" value="PDS5"/>
    <property type="match status" value="1"/>
</dbReference>
<dbReference type="GO" id="GO:0005634">
    <property type="term" value="C:nucleus"/>
    <property type="evidence" value="ECO:0007669"/>
    <property type="project" value="UniProtKB-SubCell"/>
</dbReference>
<dbReference type="CDD" id="cd19953">
    <property type="entry name" value="PDS5"/>
    <property type="match status" value="1"/>
</dbReference>
<keyword evidence="4" id="KW-0539">Nucleus</keyword>
<dbReference type="Gene3D" id="1.25.10.10">
    <property type="entry name" value="Leucine-rich Repeat Variant"/>
    <property type="match status" value="1"/>
</dbReference>
<evidence type="ECO:0000256" key="2">
    <source>
        <dbReference type="ARBA" id="ARBA00022618"/>
    </source>
</evidence>
<evidence type="ECO:0000313" key="7">
    <source>
        <dbReference type="EMBL" id="KAF5352134.1"/>
    </source>
</evidence>
<dbReference type="SUPFAM" id="SSF48371">
    <property type="entry name" value="ARM repeat"/>
    <property type="match status" value="1"/>
</dbReference>
<evidence type="ECO:0000256" key="3">
    <source>
        <dbReference type="ARBA" id="ARBA00022776"/>
    </source>
</evidence>
<sequence length="1217" mass="136913">MAPADQPSTRLRFKEKLLLGKSLSTDNLLKKLKTLHAELAELDQETVDTSSLDAVRKELINSSILLHRDRGVKAYAACCLADVLRCYAPDAPFTQAQLRDMFDFFFRQLSTNLKGPDAPYYNQYFHLLECLATVKSVVLVCDLPNADELMGVIFRNFFALVRRDFTKKVELFMGDILIAIIDECNSLPADVLEILMAQFMDENARPGQPAYSLAVRVCNETADKLQRHVSSYFTDIIVANSQEEEFDQIRTAHDLIKRLHASCPGLLLNVIPQLEEELHAESITLRSIATQTLGEMFSEKGGSELVKNFPSTWNHWLARKNDRASAIRLKFVESSKGLYSSLPELKDVVEETYRTKMLDPDEKVRAAVCKVYAQLDYETVVHHVSEKQIREVAGRLADKKHIVRLEAAISLARLFSLAYPEIDNNDTQAVEKFSWIVNDLISTLGTIPSARAEIEQVLAEYILPLPAAPAASNSKTIEVDEVAWTDKLLNTMRYLDEQALKPLLILTNLKTARPYEVYVDACIQNNGGVIDENEDVVKKRLNSMIHHLATTFPEPVKAAEDLQAFADQNEGRLYKLLKTCMDVDTDLKGLVKATNEFTRRMEQSYSSTMTIFLRRASLRIVNKSSIPTLLKRLHRTHGTSFNKTNLAGNHAELLLTYISKHCPAMYKSHTQELYIALDDEKSDRLVAVGLQALAGLVKYDKSYALGDGDLLDRVRERALGSHPRHAKFAARILAFAENGDNQCADAVETISDSLSSVPSDQLVAHIAALVQFTKFAIDAFEQKSDVITSFLLKKLLMVSSLAPEDQDEDEDEWIPDDELSDNARAKVLALKVLRHRSLAHSKSEKPLEIATPVLKMLSAMLDNGGSLSSGVEEDKQVLSRMRLQASISLLHLSTVEVYANALVPRFLRLALSVQDTCFQVRHIFATKLVALLQQRKLPTRFNVVPFLTVHDPEQDVKQLATSYVYTSMNRMPSEHRLQAIEYNFIRLLHILAHHPDFELTQDELTDMAKYVLFYLDLVLKSDNLALLYHLAAKGKTVRDSESQTYSENLYVMCELAQELIRNRAQQHSWNIQSFPGKLKLPGDILKPHPNADVANKILKQTYLPAEAASWLEPLLNPVKEKKERKVTTKRKAATVNTNGYAKRPRKKKRQSGNIDDEDSGQETSDVDMTEANPHTSSAGEEDDPPGGKNRARNQAQARAKRHEARAKRAETPASSDA</sequence>
<feature type="region of interest" description="Disordered" evidence="6">
    <location>
        <begin position="1121"/>
        <end position="1217"/>
    </location>
</feature>
<dbReference type="GO" id="GO:0007064">
    <property type="term" value="P:mitotic sister chromatid cohesion"/>
    <property type="evidence" value="ECO:0007669"/>
    <property type="project" value="InterPro"/>
</dbReference>
<protein>
    <recommendedName>
        <fullName evidence="9">Sister chromatid cohesion protein pds5</fullName>
    </recommendedName>
</protein>
<dbReference type="AlphaFoldDB" id="A0A8H5D2Z2"/>
<keyword evidence="2" id="KW-0132">Cell division</keyword>
<proteinExistence type="predicted"/>
<accession>A0A8H5D2Z2</accession>
<keyword evidence="3" id="KW-0498">Mitosis</keyword>